<gene>
    <name evidence="1" type="ORF">GCM10010171_53970</name>
</gene>
<proteinExistence type="predicted"/>
<evidence type="ECO:0000313" key="1">
    <source>
        <dbReference type="EMBL" id="GGS52109.1"/>
    </source>
</evidence>
<sequence>MSTSRTPDRETWVSPRVDADDAYLASVREACEETASRLPALCYLAYLRNGVPLVRLGRGEAGDVSGGTGMASAFTVLARQMAYHVRTLDEDLQKARTGRLIRTVLHTDAHALFYDMVRPGEEFLGVVEQPDAVRAGDEAVAELAAAFRARARLTSANYGSFACAHPGPPPAVPADGTVQDRLRAVVRPDGLHFASYWVNGRREEIEHCFSHPGLTAPVVVDADAEISPRQRLDFHLAFARRLKSLATDLKLTSGGALKGRLNRIVLDVEAGAVFYARLPAQRYLTAVTLDQSMVSLADDIVVRLAQTLWEPNGDNG</sequence>
<comment type="caution">
    <text evidence="1">The sequence shown here is derived from an EMBL/GenBank/DDBJ whole genome shotgun (WGS) entry which is preliminary data.</text>
</comment>
<reference evidence="1" key="1">
    <citation type="journal article" date="2014" name="Int. J. Syst. Evol. Microbiol.">
        <title>Complete genome sequence of Corynebacterium casei LMG S-19264T (=DSM 44701T), isolated from a smear-ripened cheese.</title>
        <authorList>
            <consortium name="US DOE Joint Genome Institute (JGI-PGF)"/>
            <person name="Walter F."/>
            <person name="Albersmeier A."/>
            <person name="Kalinowski J."/>
            <person name="Ruckert C."/>
        </authorList>
    </citation>
    <scope>NUCLEOTIDE SEQUENCE</scope>
    <source>
        <strain evidence="1">JCM 3276</strain>
    </source>
</reference>
<keyword evidence="2" id="KW-1185">Reference proteome</keyword>
<evidence type="ECO:0000313" key="2">
    <source>
        <dbReference type="Proteomes" id="UP000660680"/>
    </source>
</evidence>
<dbReference type="AlphaFoldDB" id="A0A918LIC2"/>
<name>A0A918LIC2_9PSEU</name>
<reference evidence="1" key="2">
    <citation type="submission" date="2020-09" db="EMBL/GenBank/DDBJ databases">
        <authorList>
            <person name="Sun Q."/>
            <person name="Ohkuma M."/>
        </authorList>
    </citation>
    <scope>NUCLEOTIDE SEQUENCE</scope>
    <source>
        <strain evidence="1">JCM 3276</strain>
    </source>
</reference>
<dbReference type="EMBL" id="BMRB01000006">
    <property type="protein sequence ID" value="GGS52109.1"/>
    <property type="molecule type" value="Genomic_DNA"/>
</dbReference>
<accession>A0A918LIC2</accession>
<dbReference type="Proteomes" id="UP000660680">
    <property type="component" value="Unassembled WGS sequence"/>
</dbReference>
<organism evidence="1 2">
    <name type="scientific">Actinokineospora fastidiosa</name>
    <dbReference type="NCBI Taxonomy" id="1816"/>
    <lineage>
        <taxon>Bacteria</taxon>
        <taxon>Bacillati</taxon>
        <taxon>Actinomycetota</taxon>
        <taxon>Actinomycetes</taxon>
        <taxon>Pseudonocardiales</taxon>
        <taxon>Pseudonocardiaceae</taxon>
        <taxon>Actinokineospora</taxon>
    </lineage>
</organism>
<protein>
    <submittedName>
        <fullName evidence="1">Uncharacterized protein</fullName>
    </submittedName>
</protein>
<dbReference type="RefSeq" id="WP_189213408.1">
    <property type="nucleotide sequence ID" value="NZ_BMRB01000006.1"/>
</dbReference>